<accession>A0ABU4WHS2</accession>
<dbReference type="InterPro" id="IPR058534">
    <property type="entry name" value="YjdF"/>
</dbReference>
<evidence type="ECO:0000313" key="2">
    <source>
        <dbReference type="EMBL" id="MDX8415150.1"/>
    </source>
</evidence>
<feature type="transmembrane region" description="Helical" evidence="1">
    <location>
        <begin position="30"/>
        <end position="53"/>
    </location>
</feature>
<keyword evidence="1" id="KW-1133">Transmembrane helix</keyword>
<reference evidence="2 3" key="1">
    <citation type="submission" date="2022-03" db="EMBL/GenBank/DDBJ databases">
        <title>Novel taxa within the pig intestine.</title>
        <authorList>
            <person name="Wylensek D."/>
            <person name="Bishof K."/>
            <person name="Afrizal A."/>
            <person name="Clavel T."/>
        </authorList>
    </citation>
    <scope>NUCLEOTIDE SEQUENCE [LARGE SCALE GENOMIC DNA]</scope>
    <source>
        <strain evidence="2 3">CLA-KB-P66</strain>
    </source>
</reference>
<feature type="transmembrane region" description="Helical" evidence="1">
    <location>
        <begin position="124"/>
        <end position="143"/>
    </location>
</feature>
<protein>
    <submittedName>
        <fullName evidence="2">DUF2238 domain-containing protein</fullName>
    </submittedName>
</protein>
<evidence type="ECO:0000256" key="1">
    <source>
        <dbReference type="SAM" id="Phobius"/>
    </source>
</evidence>
<keyword evidence="3" id="KW-1185">Reference proteome</keyword>
<gene>
    <name evidence="2" type="ORF">MOX91_03015</name>
</gene>
<evidence type="ECO:0000313" key="3">
    <source>
        <dbReference type="Proteomes" id="UP001275932"/>
    </source>
</evidence>
<dbReference type="Pfam" id="PF09997">
    <property type="entry name" value="DUF2238"/>
    <property type="match status" value="1"/>
</dbReference>
<dbReference type="EMBL" id="JALBUT010000003">
    <property type="protein sequence ID" value="MDX8415150.1"/>
    <property type="molecule type" value="Genomic_DNA"/>
</dbReference>
<feature type="transmembrane region" description="Helical" evidence="1">
    <location>
        <begin position="176"/>
        <end position="192"/>
    </location>
</feature>
<name>A0ABU4WHS2_9BACT</name>
<dbReference type="PIRSF" id="PIRSF020606">
    <property type="entry name" value="UCP020606"/>
    <property type="match status" value="1"/>
</dbReference>
<dbReference type="Proteomes" id="UP001275932">
    <property type="component" value="Unassembled WGS sequence"/>
</dbReference>
<dbReference type="InterPro" id="IPR014509">
    <property type="entry name" value="YjdF-like"/>
</dbReference>
<comment type="caution">
    <text evidence="2">The sequence shown here is derived from an EMBL/GenBank/DDBJ whole genome shotgun (WGS) entry which is preliminary data.</text>
</comment>
<keyword evidence="1" id="KW-0812">Transmembrane</keyword>
<feature type="transmembrane region" description="Helical" evidence="1">
    <location>
        <begin position="7"/>
        <end position="24"/>
    </location>
</feature>
<sequence>MTNQKNIPLILLIILAALGIWSYIDAYDRSVWHVEMASVLTVGGLLVITYPFFKFSNTSYIIVSLWLAMHTIGAHYTFERVPFEWVSDLIGSSRNHYDRVAHFVIGLNSFCVAEWFQRTGKAKGLATCAFIGVIFIMAMANAWELIEWAYAEIDGGSTGAAFLGSQGDIWDAQKDMLSDTLGAICAAVFFVWKNGLKKA</sequence>
<keyword evidence="1" id="KW-0472">Membrane</keyword>
<proteinExistence type="predicted"/>
<dbReference type="RefSeq" id="WP_370396598.1">
    <property type="nucleotide sequence ID" value="NZ_JALBUT010000003.1"/>
</dbReference>
<organism evidence="2 3">
    <name type="scientific">Intestinicryptomonas porci</name>
    <dbReference type="NCBI Taxonomy" id="2926320"/>
    <lineage>
        <taxon>Bacteria</taxon>
        <taxon>Pseudomonadati</taxon>
        <taxon>Verrucomicrobiota</taxon>
        <taxon>Opitutia</taxon>
        <taxon>Opitutales</taxon>
        <taxon>Intestinicryptomonaceae</taxon>
        <taxon>Intestinicryptomonas</taxon>
    </lineage>
</organism>